<feature type="compositionally biased region" description="Polar residues" evidence="1">
    <location>
        <begin position="1186"/>
        <end position="1198"/>
    </location>
</feature>
<feature type="compositionally biased region" description="Basic and acidic residues" evidence="1">
    <location>
        <begin position="313"/>
        <end position="328"/>
    </location>
</feature>
<feature type="region of interest" description="Disordered" evidence="1">
    <location>
        <begin position="1382"/>
        <end position="1443"/>
    </location>
</feature>
<reference evidence="3" key="1">
    <citation type="journal article" date="2019" name="Nat. Commun.">
        <title>The genome of broomcorn millet.</title>
        <authorList>
            <person name="Zou C."/>
            <person name="Miki D."/>
            <person name="Li D."/>
            <person name="Tang Q."/>
            <person name="Xiao L."/>
            <person name="Rajput S."/>
            <person name="Deng P."/>
            <person name="Jia W."/>
            <person name="Huang R."/>
            <person name="Zhang M."/>
            <person name="Sun Y."/>
            <person name="Hu J."/>
            <person name="Fu X."/>
            <person name="Schnable P.S."/>
            <person name="Li F."/>
            <person name="Zhang H."/>
            <person name="Feng B."/>
            <person name="Zhu X."/>
            <person name="Liu R."/>
            <person name="Schnable J.C."/>
            <person name="Zhu J.-K."/>
            <person name="Zhang H."/>
        </authorList>
    </citation>
    <scope>NUCLEOTIDE SEQUENCE [LARGE SCALE GENOMIC DNA]</scope>
</reference>
<feature type="compositionally biased region" description="Acidic residues" evidence="1">
    <location>
        <begin position="1073"/>
        <end position="1096"/>
    </location>
</feature>
<feature type="region of interest" description="Disordered" evidence="1">
    <location>
        <begin position="573"/>
        <end position="686"/>
    </location>
</feature>
<feature type="compositionally biased region" description="Basic residues" evidence="1">
    <location>
        <begin position="1426"/>
        <end position="1437"/>
    </location>
</feature>
<feature type="compositionally biased region" description="Low complexity" evidence="1">
    <location>
        <begin position="1611"/>
        <end position="1626"/>
    </location>
</feature>
<feature type="compositionally biased region" description="Polar residues" evidence="1">
    <location>
        <begin position="247"/>
        <end position="291"/>
    </location>
</feature>
<proteinExistence type="predicted"/>
<feature type="compositionally biased region" description="Polar residues" evidence="1">
    <location>
        <begin position="1399"/>
        <end position="1418"/>
    </location>
</feature>
<feature type="compositionally biased region" description="Basic and acidic residues" evidence="1">
    <location>
        <begin position="573"/>
        <end position="586"/>
    </location>
</feature>
<feature type="region of interest" description="Disordered" evidence="1">
    <location>
        <begin position="1611"/>
        <end position="1638"/>
    </location>
</feature>
<evidence type="ECO:0000313" key="3">
    <source>
        <dbReference type="Proteomes" id="UP000275267"/>
    </source>
</evidence>
<feature type="region of interest" description="Disordered" evidence="1">
    <location>
        <begin position="373"/>
        <end position="428"/>
    </location>
</feature>
<feature type="compositionally biased region" description="Polar residues" evidence="1">
    <location>
        <begin position="329"/>
        <end position="339"/>
    </location>
</feature>
<dbReference type="STRING" id="4540.A0A3L6QPZ6"/>
<dbReference type="PANTHER" id="PTHR31008:SF15">
    <property type="entry name" value="GPI-ANCHORED ADHESIN-LIKE PROTEIN"/>
    <property type="match status" value="1"/>
</dbReference>
<evidence type="ECO:0000313" key="2">
    <source>
        <dbReference type="EMBL" id="RLM85131.1"/>
    </source>
</evidence>
<feature type="region of interest" description="Disordered" evidence="1">
    <location>
        <begin position="1157"/>
        <end position="1200"/>
    </location>
</feature>
<feature type="compositionally biased region" description="Polar residues" evidence="1">
    <location>
        <begin position="595"/>
        <end position="607"/>
    </location>
</feature>
<feature type="compositionally biased region" description="Low complexity" evidence="1">
    <location>
        <begin position="375"/>
        <end position="384"/>
    </location>
</feature>
<feature type="region of interest" description="Disordered" evidence="1">
    <location>
        <begin position="1069"/>
        <end position="1139"/>
    </location>
</feature>
<protein>
    <submittedName>
        <fullName evidence="2">Uncharacterized protein</fullName>
    </submittedName>
</protein>
<feature type="compositionally biased region" description="Basic and acidic residues" evidence="1">
    <location>
        <begin position="608"/>
        <end position="624"/>
    </location>
</feature>
<evidence type="ECO:0000256" key="1">
    <source>
        <dbReference type="SAM" id="MobiDB-lite"/>
    </source>
</evidence>
<name>A0A3L6QPZ6_PANMI</name>
<feature type="region of interest" description="Disordered" evidence="1">
    <location>
        <begin position="212"/>
        <end position="361"/>
    </location>
</feature>
<organism evidence="2 3">
    <name type="scientific">Panicum miliaceum</name>
    <name type="common">Proso millet</name>
    <name type="synonym">Broomcorn millet</name>
    <dbReference type="NCBI Taxonomy" id="4540"/>
    <lineage>
        <taxon>Eukaryota</taxon>
        <taxon>Viridiplantae</taxon>
        <taxon>Streptophyta</taxon>
        <taxon>Embryophyta</taxon>
        <taxon>Tracheophyta</taxon>
        <taxon>Spermatophyta</taxon>
        <taxon>Magnoliopsida</taxon>
        <taxon>Liliopsida</taxon>
        <taxon>Poales</taxon>
        <taxon>Poaceae</taxon>
        <taxon>PACMAD clade</taxon>
        <taxon>Panicoideae</taxon>
        <taxon>Panicodae</taxon>
        <taxon>Paniceae</taxon>
        <taxon>Panicinae</taxon>
        <taxon>Panicum</taxon>
        <taxon>Panicum sect. Panicum</taxon>
    </lineage>
</organism>
<keyword evidence="3" id="KW-1185">Reference proteome</keyword>
<feature type="compositionally biased region" description="Polar residues" evidence="1">
    <location>
        <begin position="647"/>
        <end position="672"/>
    </location>
</feature>
<dbReference type="Proteomes" id="UP000275267">
    <property type="component" value="Unassembled WGS sequence"/>
</dbReference>
<dbReference type="PANTHER" id="PTHR31008">
    <property type="entry name" value="COP1-INTERACTING PROTEIN-RELATED"/>
    <property type="match status" value="1"/>
</dbReference>
<dbReference type="EMBL" id="PQIB02000011">
    <property type="protein sequence ID" value="RLM85131.1"/>
    <property type="molecule type" value="Genomic_DNA"/>
</dbReference>
<accession>A0A3L6QPZ6</accession>
<feature type="compositionally biased region" description="Basic and acidic residues" evidence="1">
    <location>
        <begin position="400"/>
        <end position="416"/>
    </location>
</feature>
<dbReference type="OrthoDB" id="767933at2759"/>
<comment type="caution">
    <text evidence="2">The sequence shown here is derived from an EMBL/GenBank/DDBJ whole genome shotgun (WGS) entry which is preliminary data.</text>
</comment>
<feature type="compositionally biased region" description="Basic and acidic residues" evidence="1">
    <location>
        <begin position="970"/>
        <end position="985"/>
    </location>
</feature>
<gene>
    <name evidence="2" type="ORF">C2845_PM04G32520</name>
</gene>
<sequence>MEADAPLDFALFQLSPRRQRCELVVSGNGRSEKIASGSVKPFVAHLRAAEEQASAQPPPPAIRLQLERRAPWFSKGTLERFVRFVSTPEVLELANTYDLEMSQLEGARKIYAQGGTGDATSGAAAENVTASAAAVADVTKKELLRAIDVRLSALKQDLAAACSRASSAGFNPNSISELLLFANHFGANRLSEACTKFMSLCQRHPDIIPQNVSPAVSSHWKGFDDGNVRDSSSSDMSIDEPQVDLGESNNKSTVGKSDSQIHRLSNSEGSVQVASEPTADQQHKPTIQQAADKQETEKDASTAPSVGVSRRLSVKDRISMFESQKKEQTPSSGNSTSAGTGRVVPGKGEHRRVPSGASMEKLVRRWSSVSDMSIDLSNNDSGNLNDKKENGTPVATPTSRDLEANSKARADEDSNGMKDSVTSQSWPCQKDNISMDSATKNSCPAPNLSNTPAPHNESIYHAEDDMVINSSIESESSFGKEQGVIQGHMRMSNNAASNVSTRIRLKTSAKPVEETLLKDKDILTSPSSEEHFRMIDKEIEGVAHEVPVASEQIPQNDIRGPRLHTKDIHTEAEVVRRKDRPSRTFEKVSVGLKSKASSNSRANVRGSSSRDEVASTETEVHDVSLQRNQRNRLARKAEDVGRKVTAGSDSDCSGRQGTNLSRQSSITEQELNLQARVRPGKGNQDRHGELQMKANELEKLYAAHKLTSSRRVKPTDVQVDSTPMVSEVKPIAVLPETIYTKQVVEESITTNDFDANELLKMVNNQGYNISTPQKLGILSLEESRGKFYEQYMQKRDAKLKEDWKLQREEKEAMLKAMHESLERSKAEMLAKFSRSADIPDSTYVSHCSQKIPPLQSTRKNKDQGVDSFLVEEELNSDYLSGDGSSRSADSRKHFSNKVASTQKKSVAPIHKRSSRTVSSGYANRRNPPENPLAQSVPNFSDLRKENTRPSPGLSRATARVQQKSFARSKSIIEESKSILKEDQSRRSQSMRKSQIPDELKDIPSVNEDVYNWAPSRISNNQSEGAFAYNTHRTGPPKAFLRKGNGTHPVVGIAGFQAAAAMMANALQHNESSGDFEDQQEDSPDDAKEEEEYESIEENLRESDFPADSDSENPRASHEFGNSDDPGSENGDVNFPSEASGLGGIKFTAFTGNMHNPTGDLPAPWSSRLPQLFPYANDNSDGDAFSDSPSGSPSPWNSHSLDEITDADVSRMRKKWGSAQMPFAGVNASQQPRKDVSKGLKKLWKFGRKNRGGDGLVNDWVSASTASECDDDMEDGRDLVVGSSDDFRKSRMGYLASYDGFVENEVYAEQEQSLRSSIPNPPANFRLREDQLTGSSLKAPRSFFSLSTFRNKGGDARLRNSSTDQEELSGAYYIRSLVKKHLSSSSSSPARSQEEDHHLNTMTNNTIPHDQQPQPQQEKSPVVLKPQMKKQARRRTHASRPYQERLLNMAEARREIVTALKIHRATMRQQPCTYQHHQEPLLLRQPPIQQEHQQQQGQVVFQDRSQTAVEEEAPLMAPTSYAASFADHQLRNPLGQWVAAATPAGSYYYPSSVRPYDLTPLEAPTAMGGLDQLARSLPAQPLGLNLSFQGFGGSVDGAKDCEDLFGVPSIRSSPPAASSYSAYSPPATETASGTHGSPALSTAEKYLPSVVDAPAAFVAPMLDDMETQPAGEMQQGVEWWGEATAADVAAASAWWSKILLESMEVGGGEVAEGGAAGCAADDVATTAAAAGLPAEWRWLCEAGVGAQGAVTGADDKTPDVLETTHADGDYSTCCYEGVRRCNDGGDGIAALPCMDGIERWDGEWFSCSS</sequence>
<feature type="region of interest" description="Disordered" evidence="1">
    <location>
        <begin position="879"/>
        <end position="996"/>
    </location>
</feature>